<evidence type="ECO:0000313" key="2">
    <source>
        <dbReference type="EMBL" id="REH41051.1"/>
    </source>
</evidence>
<evidence type="ECO:0000313" key="3">
    <source>
        <dbReference type="Proteomes" id="UP000256269"/>
    </source>
</evidence>
<accession>A0A3E0HAS4</accession>
<dbReference type="Proteomes" id="UP000256269">
    <property type="component" value="Unassembled WGS sequence"/>
</dbReference>
<keyword evidence="3" id="KW-1185">Reference proteome</keyword>
<dbReference type="PANTHER" id="PTHR43238:SF1">
    <property type="entry name" value="GDP-L-FUCOSE SYNTHASE"/>
    <property type="match status" value="1"/>
</dbReference>
<sequence>MNWVGRTAVVTGGLGFVGSHFVQQLLVRGAEVICLYRTERPEVIAELDHTARLRLIQLDLLDENELRAACRYAARRVDAVVHCAALDGNAEFKRRHSARILDENMRIASHVLGAARRQQVDQVVLMSSAEVYAPDAPDPATEEDDFRRHAHFTDNGYALSKMYTEILADLHRKQFDMTIHVPRPTNVYGPRDGGGRVIPAMLGRLAAGEEVVIWGDGRQTRSFVHVEDLVRTTLAMIATSRHAAVNVGGDESVSIVDLARRLAALLGRPERIRLDRDKPAGSAARRLDLRRMNEIVDFTPRPLTDGLADTVAWFLATRRDRAAA</sequence>
<protein>
    <submittedName>
        <fullName evidence="2">dTDP-4-dehydro-6-deoxy-alpha-D-gulose 4-ketoreductase</fullName>
    </submittedName>
</protein>
<proteinExistence type="predicted"/>
<name>A0A3E0HAS4_9PSEU</name>
<feature type="domain" description="NAD-dependent epimerase/dehydratase" evidence="1">
    <location>
        <begin position="9"/>
        <end position="248"/>
    </location>
</feature>
<dbReference type="OrthoDB" id="9801785at2"/>
<dbReference type="RefSeq" id="WP_116178242.1">
    <property type="nucleotide sequence ID" value="NZ_CP144375.1"/>
</dbReference>
<dbReference type="GO" id="GO:0050577">
    <property type="term" value="F:GDP-L-fucose synthase activity"/>
    <property type="evidence" value="ECO:0007669"/>
    <property type="project" value="TreeGrafter"/>
</dbReference>
<organism evidence="2 3">
    <name type="scientific">Kutzneria buriramensis</name>
    <dbReference type="NCBI Taxonomy" id="1045776"/>
    <lineage>
        <taxon>Bacteria</taxon>
        <taxon>Bacillati</taxon>
        <taxon>Actinomycetota</taxon>
        <taxon>Actinomycetes</taxon>
        <taxon>Pseudonocardiales</taxon>
        <taxon>Pseudonocardiaceae</taxon>
        <taxon>Kutzneria</taxon>
    </lineage>
</organism>
<reference evidence="2 3" key="1">
    <citation type="submission" date="2018-08" db="EMBL/GenBank/DDBJ databases">
        <title>Genomic Encyclopedia of Archaeal and Bacterial Type Strains, Phase II (KMG-II): from individual species to whole genera.</title>
        <authorList>
            <person name="Goeker M."/>
        </authorList>
    </citation>
    <scope>NUCLEOTIDE SEQUENCE [LARGE SCALE GENOMIC DNA]</scope>
    <source>
        <strain evidence="2 3">DSM 45791</strain>
    </source>
</reference>
<dbReference type="PANTHER" id="PTHR43238">
    <property type="entry name" value="GDP-L-FUCOSE SYNTHASE"/>
    <property type="match status" value="1"/>
</dbReference>
<dbReference type="SUPFAM" id="SSF51735">
    <property type="entry name" value="NAD(P)-binding Rossmann-fold domains"/>
    <property type="match status" value="1"/>
</dbReference>
<dbReference type="Pfam" id="PF01370">
    <property type="entry name" value="Epimerase"/>
    <property type="match status" value="1"/>
</dbReference>
<dbReference type="InterPro" id="IPR036291">
    <property type="entry name" value="NAD(P)-bd_dom_sf"/>
</dbReference>
<dbReference type="AlphaFoldDB" id="A0A3E0HAS4"/>
<gene>
    <name evidence="2" type="ORF">BCF44_112133</name>
</gene>
<evidence type="ECO:0000259" key="1">
    <source>
        <dbReference type="Pfam" id="PF01370"/>
    </source>
</evidence>
<comment type="caution">
    <text evidence="2">The sequence shown here is derived from an EMBL/GenBank/DDBJ whole genome shotgun (WGS) entry which is preliminary data.</text>
</comment>
<dbReference type="EMBL" id="QUNO01000012">
    <property type="protein sequence ID" value="REH41051.1"/>
    <property type="molecule type" value="Genomic_DNA"/>
</dbReference>
<dbReference type="Gene3D" id="3.40.50.720">
    <property type="entry name" value="NAD(P)-binding Rossmann-like Domain"/>
    <property type="match status" value="1"/>
</dbReference>
<dbReference type="InterPro" id="IPR001509">
    <property type="entry name" value="Epimerase_deHydtase"/>
</dbReference>